<evidence type="ECO:0000313" key="3">
    <source>
        <dbReference type="EMBL" id="NUU63048.1"/>
    </source>
</evidence>
<dbReference type="InterPro" id="IPR050807">
    <property type="entry name" value="TransReg_Diox_bact_type"/>
</dbReference>
<evidence type="ECO:0000256" key="1">
    <source>
        <dbReference type="ARBA" id="ARBA00023125"/>
    </source>
</evidence>
<feature type="domain" description="HTH cro/C1-type" evidence="2">
    <location>
        <begin position="12"/>
        <end position="66"/>
    </location>
</feature>
<protein>
    <submittedName>
        <fullName evidence="3">Helix-turn-helix transcriptional regulator</fullName>
    </submittedName>
</protein>
<evidence type="ECO:0000313" key="4">
    <source>
        <dbReference type="Proteomes" id="UP000564806"/>
    </source>
</evidence>
<dbReference type="PANTHER" id="PTHR46797:SF1">
    <property type="entry name" value="METHYLPHOSPHONATE SYNTHASE"/>
    <property type="match status" value="1"/>
</dbReference>
<dbReference type="PROSITE" id="PS50943">
    <property type="entry name" value="HTH_CROC1"/>
    <property type="match status" value="1"/>
</dbReference>
<organism evidence="3 4">
    <name type="scientific">Paenibacillus agri</name>
    <dbReference type="NCBI Taxonomy" id="2744309"/>
    <lineage>
        <taxon>Bacteria</taxon>
        <taxon>Bacillati</taxon>
        <taxon>Bacillota</taxon>
        <taxon>Bacilli</taxon>
        <taxon>Bacillales</taxon>
        <taxon>Paenibacillaceae</taxon>
        <taxon>Paenibacillus</taxon>
    </lineage>
</organism>
<dbReference type="EMBL" id="JABWCS010000217">
    <property type="protein sequence ID" value="NUU63048.1"/>
    <property type="molecule type" value="Genomic_DNA"/>
</dbReference>
<dbReference type="Gene3D" id="1.10.260.40">
    <property type="entry name" value="lambda repressor-like DNA-binding domains"/>
    <property type="match status" value="1"/>
</dbReference>
<dbReference type="RefSeq" id="WP_175373478.1">
    <property type="nucleotide sequence ID" value="NZ_JABWCS010000217.1"/>
</dbReference>
<dbReference type="Proteomes" id="UP000564806">
    <property type="component" value="Unassembled WGS sequence"/>
</dbReference>
<name>A0A850EPF2_9BACL</name>
<dbReference type="SMART" id="SM00530">
    <property type="entry name" value="HTH_XRE"/>
    <property type="match status" value="1"/>
</dbReference>
<sequence>MSEIMKKVGQGIRHFRKQRKMSQEELAHLAQVHESYMGKIERSEKVCSIEVLERVTSALGISLEAFFRYVQPIDSVKQEEFTIEEIVDQLRGRNEEEQKRVLRVIKALLEDDRKE</sequence>
<dbReference type="SUPFAM" id="SSF47413">
    <property type="entry name" value="lambda repressor-like DNA-binding domains"/>
    <property type="match status" value="1"/>
</dbReference>
<dbReference type="CDD" id="cd00093">
    <property type="entry name" value="HTH_XRE"/>
    <property type="match status" value="1"/>
</dbReference>
<dbReference type="GO" id="GO:0005829">
    <property type="term" value="C:cytosol"/>
    <property type="evidence" value="ECO:0007669"/>
    <property type="project" value="TreeGrafter"/>
</dbReference>
<gene>
    <name evidence="3" type="ORF">HPT30_22100</name>
</gene>
<dbReference type="GO" id="GO:0003700">
    <property type="term" value="F:DNA-binding transcription factor activity"/>
    <property type="evidence" value="ECO:0007669"/>
    <property type="project" value="TreeGrafter"/>
</dbReference>
<keyword evidence="1" id="KW-0238">DNA-binding</keyword>
<proteinExistence type="predicted"/>
<accession>A0A850EPF2</accession>
<dbReference type="Pfam" id="PF01381">
    <property type="entry name" value="HTH_3"/>
    <property type="match status" value="1"/>
</dbReference>
<dbReference type="GO" id="GO:0003677">
    <property type="term" value="F:DNA binding"/>
    <property type="evidence" value="ECO:0007669"/>
    <property type="project" value="UniProtKB-KW"/>
</dbReference>
<evidence type="ECO:0000259" key="2">
    <source>
        <dbReference type="PROSITE" id="PS50943"/>
    </source>
</evidence>
<reference evidence="3" key="1">
    <citation type="submission" date="2020-06" db="EMBL/GenBank/DDBJ databases">
        <title>Paenibacillus sp. nov., isolated from soil.</title>
        <authorList>
            <person name="Seo Y.L."/>
        </authorList>
    </citation>
    <scope>NUCLEOTIDE SEQUENCE [LARGE SCALE GENOMIC DNA]</scope>
    <source>
        <strain evidence="3">JW14</strain>
    </source>
</reference>
<dbReference type="InterPro" id="IPR010982">
    <property type="entry name" value="Lambda_DNA-bd_dom_sf"/>
</dbReference>
<keyword evidence="4" id="KW-1185">Reference proteome</keyword>
<dbReference type="PANTHER" id="PTHR46797">
    <property type="entry name" value="HTH-TYPE TRANSCRIPTIONAL REGULATOR"/>
    <property type="match status" value="1"/>
</dbReference>
<dbReference type="AlphaFoldDB" id="A0A850EPF2"/>
<comment type="caution">
    <text evidence="3">The sequence shown here is derived from an EMBL/GenBank/DDBJ whole genome shotgun (WGS) entry which is preliminary data.</text>
</comment>
<dbReference type="InterPro" id="IPR001387">
    <property type="entry name" value="Cro/C1-type_HTH"/>
</dbReference>